<sequence>MTLRATYAGVPAALYWIQPAATVFAAALYSIGHLAGAPIARGVLARRSATCLRTSTSTGPRCSVNTFDALEPEALRGLQQLDVVAVGLAVLEDVVSRHSRDDNATGAESTLLHGVAGHQGLAVRGLRVVRELRPP</sequence>
<dbReference type="Gramene" id="TVU11238">
    <property type="protein sequence ID" value="TVU11238"/>
    <property type="gene ID" value="EJB05_44811"/>
</dbReference>
<evidence type="ECO:0000313" key="2">
    <source>
        <dbReference type="EMBL" id="TVU11238.1"/>
    </source>
</evidence>
<reference evidence="2 3" key="1">
    <citation type="journal article" date="2019" name="Sci. Rep.">
        <title>A high-quality genome of Eragrostis curvula grass provides insights into Poaceae evolution and supports new strategies to enhance forage quality.</title>
        <authorList>
            <person name="Carballo J."/>
            <person name="Santos B.A.C.M."/>
            <person name="Zappacosta D."/>
            <person name="Garbus I."/>
            <person name="Selva J.P."/>
            <person name="Gallo C.A."/>
            <person name="Diaz A."/>
            <person name="Albertini E."/>
            <person name="Caccamo M."/>
            <person name="Echenique V."/>
        </authorList>
    </citation>
    <scope>NUCLEOTIDE SEQUENCE [LARGE SCALE GENOMIC DNA]</scope>
    <source>
        <strain evidence="3">cv. Victoria</strain>
        <tissue evidence="2">Leaf</tissue>
    </source>
</reference>
<name>A0A5J9TJZ9_9POAL</name>
<dbReference type="Proteomes" id="UP000324897">
    <property type="component" value="Chromosome 3"/>
</dbReference>
<evidence type="ECO:0000313" key="3">
    <source>
        <dbReference type="Proteomes" id="UP000324897"/>
    </source>
</evidence>
<keyword evidence="1" id="KW-0472">Membrane</keyword>
<keyword evidence="1" id="KW-1133">Transmembrane helix</keyword>
<gene>
    <name evidence="2" type="ORF">EJB05_44811</name>
</gene>
<organism evidence="2 3">
    <name type="scientific">Eragrostis curvula</name>
    <name type="common">weeping love grass</name>
    <dbReference type="NCBI Taxonomy" id="38414"/>
    <lineage>
        <taxon>Eukaryota</taxon>
        <taxon>Viridiplantae</taxon>
        <taxon>Streptophyta</taxon>
        <taxon>Embryophyta</taxon>
        <taxon>Tracheophyta</taxon>
        <taxon>Spermatophyta</taxon>
        <taxon>Magnoliopsida</taxon>
        <taxon>Liliopsida</taxon>
        <taxon>Poales</taxon>
        <taxon>Poaceae</taxon>
        <taxon>PACMAD clade</taxon>
        <taxon>Chloridoideae</taxon>
        <taxon>Eragrostideae</taxon>
        <taxon>Eragrostidinae</taxon>
        <taxon>Eragrostis</taxon>
    </lineage>
</organism>
<proteinExistence type="predicted"/>
<keyword evidence="3" id="KW-1185">Reference proteome</keyword>
<keyword evidence="1" id="KW-0812">Transmembrane</keyword>
<protein>
    <submittedName>
        <fullName evidence="2">Uncharacterized protein</fullName>
    </submittedName>
</protein>
<evidence type="ECO:0000256" key="1">
    <source>
        <dbReference type="SAM" id="Phobius"/>
    </source>
</evidence>
<dbReference type="AlphaFoldDB" id="A0A5J9TJZ9"/>
<feature type="transmembrane region" description="Helical" evidence="1">
    <location>
        <begin position="12"/>
        <end position="31"/>
    </location>
</feature>
<dbReference type="EMBL" id="RWGY01000039">
    <property type="protein sequence ID" value="TVU11238.1"/>
    <property type="molecule type" value="Genomic_DNA"/>
</dbReference>
<comment type="caution">
    <text evidence="2">The sequence shown here is derived from an EMBL/GenBank/DDBJ whole genome shotgun (WGS) entry which is preliminary data.</text>
</comment>
<accession>A0A5J9TJZ9</accession>
<feature type="non-terminal residue" evidence="2">
    <location>
        <position position="1"/>
    </location>
</feature>